<dbReference type="EMBL" id="CAICTM010000198">
    <property type="protein sequence ID" value="CAB9504496.1"/>
    <property type="molecule type" value="Genomic_DNA"/>
</dbReference>
<keyword evidence="2" id="KW-0472">Membrane</keyword>
<sequence>MMPRSLFSLALLSLLSGTSGFSVVTTDNNRQSTSLNMVDQNVLMGAGVAFAGLSVGIGMVAFTENQGERARERGGGLSDDMSTRIAGSLLEDVEVSSVSDVASLASQLESALKETGAADTADMELSEADKKRIAEEADDGW</sequence>
<feature type="transmembrane region" description="Helical" evidence="2">
    <location>
        <begin position="44"/>
        <end position="63"/>
    </location>
</feature>
<evidence type="ECO:0000313" key="5">
    <source>
        <dbReference type="Proteomes" id="UP001153069"/>
    </source>
</evidence>
<keyword evidence="2" id="KW-0812">Transmembrane</keyword>
<protein>
    <submittedName>
        <fullName evidence="4">Uncharacterized protein</fullName>
    </submittedName>
</protein>
<keyword evidence="3" id="KW-0732">Signal</keyword>
<dbReference type="AlphaFoldDB" id="A0A9N8DPS2"/>
<reference evidence="4" key="1">
    <citation type="submission" date="2020-06" db="EMBL/GenBank/DDBJ databases">
        <authorList>
            <consortium name="Plant Systems Biology data submission"/>
        </authorList>
    </citation>
    <scope>NUCLEOTIDE SEQUENCE</scope>
    <source>
        <strain evidence="4">D6</strain>
    </source>
</reference>
<evidence type="ECO:0000256" key="3">
    <source>
        <dbReference type="SAM" id="SignalP"/>
    </source>
</evidence>
<gene>
    <name evidence="4" type="ORF">SEMRO_199_G084320.1</name>
</gene>
<name>A0A9N8DPS2_9STRA</name>
<accession>A0A9N8DPS2</accession>
<feature type="signal peptide" evidence="3">
    <location>
        <begin position="1"/>
        <end position="20"/>
    </location>
</feature>
<feature type="chain" id="PRO_5040129336" evidence="3">
    <location>
        <begin position="21"/>
        <end position="141"/>
    </location>
</feature>
<keyword evidence="2" id="KW-1133">Transmembrane helix</keyword>
<evidence type="ECO:0000313" key="4">
    <source>
        <dbReference type="EMBL" id="CAB9504496.1"/>
    </source>
</evidence>
<dbReference type="OrthoDB" id="1523883at2759"/>
<proteinExistence type="predicted"/>
<comment type="caution">
    <text evidence="4">The sequence shown here is derived from an EMBL/GenBank/DDBJ whole genome shotgun (WGS) entry which is preliminary data.</text>
</comment>
<evidence type="ECO:0000256" key="1">
    <source>
        <dbReference type="SAM" id="MobiDB-lite"/>
    </source>
</evidence>
<keyword evidence="5" id="KW-1185">Reference proteome</keyword>
<feature type="region of interest" description="Disordered" evidence="1">
    <location>
        <begin position="113"/>
        <end position="141"/>
    </location>
</feature>
<organism evidence="4 5">
    <name type="scientific">Seminavis robusta</name>
    <dbReference type="NCBI Taxonomy" id="568900"/>
    <lineage>
        <taxon>Eukaryota</taxon>
        <taxon>Sar</taxon>
        <taxon>Stramenopiles</taxon>
        <taxon>Ochrophyta</taxon>
        <taxon>Bacillariophyta</taxon>
        <taxon>Bacillariophyceae</taxon>
        <taxon>Bacillariophycidae</taxon>
        <taxon>Naviculales</taxon>
        <taxon>Naviculaceae</taxon>
        <taxon>Seminavis</taxon>
    </lineage>
</organism>
<dbReference type="Proteomes" id="UP001153069">
    <property type="component" value="Unassembled WGS sequence"/>
</dbReference>
<evidence type="ECO:0000256" key="2">
    <source>
        <dbReference type="SAM" id="Phobius"/>
    </source>
</evidence>